<keyword evidence="3" id="KW-1185">Reference proteome</keyword>
<reference evidence="2" key="1">
    <citation type="submission" date="2022-10" db="EMBL/GenBank/DDBJ databases">
        <title>Culturing micro-colonial fungi from biological soil crusts in the Mojave desert and describing Neophaeococcomyces mojavensis, and introducing the new genera and species Taxawa tesnikishii.</title>
        <authorList>
            <person name="Kurbessoian T."/>
            <person name="Stajich J.E."/>
        </authorList>
    </citation>
    <scope>NUCLEOTIDE SEQUENCE</scope>
    <source>
        <strain evidence="2">TK_1</strain>
    </source>
</reference>
<organism evidence="2 3">
    <name type="scientific">Coniosporium apollinis</name>
    <dbReference type="NCBI Taxonomy" id="61459"/>
    <lineage>
        <taxon>Eukaryota</taxon>
        <taxon>Fungi</taxon>
        <taxon>Dikarya</taxon>
        <taxon>Ascomycota</taxon>
        <taxon>Pezizomycotina</taxon>
        <taxon>Dothideomycetes</taxon>
        <taxon>Dothideomycetes incertae sedis</taxon>
        <taxon>Coniosporium</taxon>
    </lineage>
</organism>
<dbReference type="EMBL" id="JAPDRL010000040">
    <property type="protein sequence ID" value="KAJ9663935.1"/>
    <property type="molecule type" value="Genomic_DNA"/>
</dbReference>
<proteinExistence type="predicted"/>
<dbReference type="Proteomes" id="UP001172684">
    <property type="component" value="Unassembled WGS sequence"/>
</dbReference>
<gene>
    <name evidence="2" type="ORF">H2201_005417</name>
</gene>
<protein>
    <submittedName>
        <fullName evidence="2">Uncharacterized protein</fullName>
    </submittedName>
</protein>
<evidence type="ECO:0000313" key="3">
    <source>
        <dbReference type="Proteomes" id="UP001172684"/>
    </source>
</evidence>
<sequence length="70" mass="8306">MDVITTIFMFKMIGHAVTYVMDRKANQEEADRRRKADEETRQFHEKMSQISERPSEDLEDPEKLQSQSES</sequence>
<feature type="region of interest" description="Disordered" evidence="1">
    <location>
        <begin position="25"/>
        <end position="70"/>
    </location>
</feature>
<feature type="compositionally biased region" description="Basic and acidic residues" evidence="1">
    <location>
        <begin position="25"/>
        <end position="47"/>
    </location>
</feature>
<evidence type="ECO:0000256" key="1">
    <source>
        <dbReference type="SAM" id="MobiDB-lite"/>
    </source>
</evidence>
<comment type="caution">
    <text evidence="2">The sequence shown here is derived from an EMBL/GenBank/DDBJ whole genome shotgun (WGS) entry which is preliminary data.</text>
</comment>
<name>A0ABQ9NRI7_9PEZI</name>
<accession>A0ABQ9NRI7</accession>
<evidence type="ECO:0000313" key="2">
    <source>
        <dbReference type="EMBL" id="KAJ9663935.1"/>
    </source>
</evidence>